<keyword evidence="4" id="KW-1185">Reference proteome</keyword>
<dbReference type="EMBL" id="JAWLKA010000019">
    <property type="protein sequence ID" value="MDV6284519.1"/>
    <property type="molecule type" value="Genomic_DNA"/>
</dbReference>
<dbReference type="Proteomes" id="UP001185737">
    <property type="component" value="Unassembled WGS sequence"/>
</dbReference>
<reference evidence="3 4" key="1">
    <citation type="submission" date="2023-10" db="EMBL/GenBank/DDBJ databases">
        <title>Development of a sustainable strategy for remediation of hydrocarbon-contaminated territories based on the waste exchange concept.</title>
        <authorList>
            <person name="Krivoruchko A."/>
        </authorList>
    </citation>
    <scope>NUCLEOTIDE SEQUENCE [LARGE SCALE GENOMIC DNA]</scope>
    <source>
        <strain evidence="3 4">IEGM 60</strain>
    </source>
</reference>
<proteinExistence type="predicted"/>
<dbReference type="SUPFAM" id="SSF54593">
    <property type="entry name" value="Glyoxalase/Bleomycin resistance protein/Dihydroxybiphenyl dioxygenase"/>
    <property type="match status" value="1"/>
</dbReference>
<dbReference type="InterPro" id="IPR051332">
    <property type="entry name" value="Fosfomycin_Res_Enzymes"/>
</dbReference>
<dbReference type="InterPro" id="IPR029068">
    <property type="entry name" value="Glyas_Bleomycin-R_OHBP_Dase"/>
</dbReference>
<dbReference type="PROSITE" id="PS51819">
    <property type="entry name" value="VOC"/>
    <property type="match status" value="1"/>
</dbReference>
<evidence type="ECO:0000256" key="1">
    <source>
        <dbReference type="ARBA" id="ARBA00022723"/>
    </source>
</evidence>
<dbReference type="InterPro" id="IPR004360">
    <property type="entry name" value="Glyas_Fos-R_dOase_dom"/>
</dbReference>
<protein>
    <submittedName>
        <fullName evidence="3">VOC family protein</fullName>
    </submittedName>
</protein>
<accession>A0ABU4CLV0</accession>
<dbReference type="PANTHER" id="PTHR36113:SF6">
    <property type="entry name" value="FOSFOMYCIN RESISTANCE PROTEIN FOSX"/>
    <property type="match status" value="1"/>
</dbReference>
<name>A0ABU4CLV0_RHOJO</name>
<evidence type="ECO:0000313" key="4">
    <source>
        <dbReference type="Proteomes" id="UP001185737"/>
    </source>
</evidence>
<comment type="caution">
    <text evidence="3">The sequence shown here is derived from an EMBL/GenBank/DDBJ whole genome shotgun (WGS) entry which is preliminary data.</text>
</comment>
<evidence type="ECO:0000259" key="2">
    <source>
        <dbReference type="PROSITE" id="PS51819"/>
    </source>
</evidence>
<dbReference type="Pfam" id="PF00903">
    <property type="entry name" value="Glyoxalase"/>
    <property type="match status" value="1"/>
</dbReference>
<dbReference type="RefSeq" id="WP_317570370.1">
    <property type="nucleotide sequence ID" value="NZ_JAWLKA010000019.1"/>
</dbReference>
<feature type="domain" description="VOC" evidence="2">
    <location>
        <begin position="11"/>
        <end position="142"/>
    </location>
</feature>
<dbReference type="InterPro" id="IPR037523">
    <property type="entry name" value="VOC_core"/>
</dbReference>
<sequence length="143" mass="16070">MPHSDSPPTTGVHHFSPTVSDVEASADWYCRVFGLERLTRVAPHHDDEEGGYAVLLTDPRTGFLIGLHHHEAVIAGNFDERRVGLDHIAWGVPERRDLDSWAAWLSELGVLHSGVIDKDSARPYSVIVFRDPDNIQLELFHRS</sequence>
<dbReference type="PANTHER" id="PTHR36113">
    <property type="entry name" value="LYASE, PUTATIVE-RELATED-RELATED"/>
    <property type="match status" value="1"/>
</dbReference>
<dbReference type="Gene3D" id="3.10.180.10">
    <property type="entry name" value="2,3-Dihydroxybiphenyl 1,2-Dioxygenase, domain 1"/>
    <property type="match status" value="1"/>
</dbReference>
<keyword evidence="1" id="KW-0479">Metal-binding</keyword>
<evidence type="ECO:0000313" key="3">
    <source>
        <dbReference type="EMBL" id="MDV6284519.1"/>
    </source>
</evidence>
<gene>
    <name evidence="3" type="ORF">R3Q59_28915</name>
</gene>
<organism evidence="3 4">
    <name type="scientific">Rhodococcus jostii</name>
    <dbReference type="NCBI Taxonomy" id="132919"/>
    <lineage>
        <taxon>Bacteria</taxon>
        <taxon>Bacillati</taxon>
        <taxon>Actinomycetota</taxon>
        <taxon>Actinomycetes</taxon>
        <taxon>Mycobacteriales</taxon>
        <taxon>Nocardiaceae</taxon>
        <taxon>Rhodococcus</taxon>
    </lineage>
</organism>